<evidence type="ECO:0000313" key="3">
    <source>
        <dbReference type="Proteomes" id="UP001243009"/>
    </source>
</evidence>
<proteinExistence type="predicted"/>
<gene>
    <name evidence="2" type="ORF">Q7A36_11175</name>
</gene>
<organism evidence="2 3">
    <name type="scientific">Paracraurococcus lichenis</name>
    <dbReference type="NCBI Taxonomy" id="3064888"/>
    <lineage>
        <taxon>Bacteria</taxon>
        <taxon>Pseudomonadati</taxon>
        <taxon>Pseudomonadota</taxon>
        <taxon>Alphaproteobacteria</taxon>
        <taxon>Acetobacterales</taxon>
        <taxon>Roseomonadaceae</taxon>
        <taxon>Paracraurococcus</taxon>
    </lineage>
</organism>
<name>A0ABT9DYE0_9PROT</name>
<comment type="caution">
    <text evidence="2">The sequence shown here is derived from an EMBL/GenBank/DDBJ whole genome shotgun (WGS) entry which is preliminary data.</text>
</comment>
<feature type="domain" description="DUF6129" evidence="1">
    <location>
        <begin position="25"/>
        <end position="73"/>
    </location>
</feature>
<evidence type="ECO:0000313" key="2">
    <source>
        <dbReference type="EMBL" id="MDO9708904.1"/>
    </source>
</evidence>
<dbReference type="Pfam" id="PF19624">
    <property type="entry name" value="DUF6129"/>
    <property type="match status" value="1"/>
</dbReference>
<dbReference type="InterPro" id="IPR046132">
    <property type="entry name" value="DUF6129"/>
</dbReference>
<dbReference type="EMBL" id="JAUTWS010000009">
    <property type="protein sequence ID" value="MDO9708904.1"/>
    <property type="molecule type" value="Genomic_DNA"/>
</dbReference>
<dbReference type="Proteomes" id="UP001243009">
    <property type="component" value="Unassembled WGS sequence"/>
</dbReference>
<reference evidence="2 3" key="1">
    <citation type="submission" date="2023-08" db="EMBL/GenBank/DDBJ databases">
        <title>The draft genome sequence of Paracraurococcus sp. LOR1-02.</title>
        <authorList>
            <person name="Kingkaew E."/>
            <person name="Tanasupawat S."/>
        </authorList>
    </citation>
    <scope>NUCLEOTIDE SEQUENCE [LARGE SCALE GENOMIC DNA]</scope>
    <source>
        <strain evidence="2 3">LOR1-02</strain>
    </source>
</reference>
<accession>A0ABT9DYE0</accession>
<dbReference type="RefSeq" id="WP_305103771.1">
    <property type="nucleotide sequence ID" value="NZ_JAUTWS010000009.1"/>
</dbReference>
<keyword evidence="3" id="KW-1185">Reference proteome</keyword>
<sequence length="89" mass="9151">MSISETDLAAIEALLAPPGAAPGAAAALRQRLPHLSLTRCDASDMAEAPFRVFPDYDLHLVSAADHCVQVTTDPAAATGLVLARRAASA</sequence>
<protein>
    <submittedName>
        <fullName evidence="2">DUF6129 family protein</fullName>
    </submittedName>
</protein>
<evidence type="ECO:0000259" key="1">
    <source>
        <dbReference type="Pfam" id="PF19624"/>
    </source>
</evidence>